<organism evidence="1 2">
    <name type="scientific">Pendulispora rubella</name>
    <dbReference type="NCBI Taxonomy" id="2741070"/>
    <lineage>
        <taxon>Bacteria</taxon>
        <taxon>Pseudomonadati</taxon>
        <taxon>Myxococcota</taxon>
        <taxon>Myxococcia</taxon>
        <taxon>Myxococcales</taxon>
        <taxon>Sorangiineae</taxon>
        <taxon>Pendulisporaceae</taxon>
        <taxon>Pendulispora</taxon>
    </lineage>
</organism>
<evidence type="ECO:0000313" key="2">
    <source>
        <dbReference type="Proteomes" id="UP001374803"/>
    </source>
</evidence>
<gene>
    <name evidence="1" type="ORF">LVJ94_26035</name>
</gene>
<dbReference type="EMBL" id="CP089983">
    <property type="protein sequence ID" value="WXB10667.1"/>
    <property type="molecule type" value="Genomic_DNA"/>
</dbReference>
<dbReference type="Proteomes" id="UP001374803">
    <property type="component" value="Chromosome"/>
</dbReference>
<name>A0ABZ2LIV4_9BACT</name>
<evidence type="ECO:0000313" key="1">
    <source>
        <dbReference type="EMBL" id="WXB10667.1"/>
    </source>
</evidence>
<reference evidence="1" key="1">
    <citation type="submission" date="2021-12" db="EMBL/GenBank/DDBJ databases">
        <title>Discovery of the Pendulisporaceae a myxobacterial family with distinct sporulation behavior and unique specialized metabolism.</title>
        <authorList>
            <person name="Garcia R."/>
            <person name="Popoff A."/>
            <person name="Bader C.D."/>
            <person name="Loehr J."/>
            <person name="Walesch S."/>
            <person name="Walt C."/>
            <person name="Boldt J."/>
            <person name="Bunk B."/>
            <person name="Haeckl F.J.F.P.J."/>
            <person name="Gunesch A.P."/>
            <person name="Birkelbach J."/>
            <person name="Nuebel U."/>
            <person name="Pietschmann T."/>
            <person name="Bach T."/>
            <person name="Mueller R."/>
        </authorList>
    </citation>
    <scope>NUCLEOTIDE SEQUENCE</scope>
    <source>
        <strain evidence="1">MSr11367</strain>
    </source>
</reference>
<protein>
    <recommendedName>
        <fullName evidence="3">DUF4240 domain-containing protein</fullName>
    </recommendedName>
</protein>
<dbReference type="RefSeq" id="WP_394840340.1">
    <property type="nucleotide sequence ID" value="NZ_CP089929.1"/>
</dbReference>
<keyword evidence="2" id="KW-1185">Reference proteome</keyword>
<proteinExistence type="predicted"/>
<accession>A0ABZ2LIV4</accession>
<evidence type="ECO:0008006" key="3">
    <source>
        <dbReference type="Google" id="ProtNLM"/>
    </source>
</evidence>
<sequence length="100" mass="11125">MNLDDPSFWQAVEELRELAVNGAELSELLKLAKARAGKGKPVLACAIFYRAFDLPMQVVTSLGAWTGFEEQFGNPGRTAEELDEEYGDLIRAHAQRLARD</sequence>